<evidence type="ECO:0000256" key="2">
    <source>
        <dbReference type="ARBA" id="ARBA00022553"/>
    </source>
</evidence>
<dbReference type="PRINTS" id="PR00038">
    <property type="entry name" value="HTHLUXR"/>
</dbReference>
<evidence type="ECO:0000313" key="10">
    <source>
        <dbReference type="Proteomes" id="UP000275076"/>
    </source>
</evidence>
<dbReference type="EMBL" id="RBVX01000003">
    <property type="protein sequence ID" value="RSL34383.1"/>
    <property type="molecule type" value="Genomic_DNA"/>
</dbReference>
<dbReference type="PANTHER" id="PTHR43214:SF37">
    <property type="entry name" value="TRANSCRIPTIONAL REGULATORY PROTEIN YDFI"/>
    <property type="match status" value="1"/>
</dbReference>
<keyword evidence="10" id="KW-1185">Reference proteome</keyword>
<dbReference type="PROSITE" id="PS50043">
    <property type="entry name" value="HTH_LUXR_2"/>
    <property type="match status" value="1"/>
</dbReference>
<evidence type="ECO:0000256" key="5">
    <source>
        <dbReference type="ARBA" id="ARBA00023163"/>
    </source>
</evidence>
<name>A0A3R9PB19_9BACI</name>
<sequence>MAVINVLLIDDHEMVRIGMSAYLSTETDIEVVGEAGNGESGLELIKKHQPDVVLMDLVMEKMDGVETTEKINSQYPEIKVIVLTSFYDDEQVYPAIEAGAFSYLLKTSKAETIAQAIRAAVKGESMVEAAVTKKMMQRMRGAEQSLHETLTDRELDVVTLIGNGKTNQEIADELFIGIKTVKTHVSHILSKLGVDDRTQIAIYAHRHGLAT</sequence>
<evidence type="ECO:0000256" key="3">
    <source>
        <dbReference type="ARBA" id="ARBA00023015"/>
    </source>
</evidence>
<gene>
    <name evidence="9" type="ORF">D7Z54_04285</name>
</gene>
<dbReference type="SMART" id="SM00448">
    <property type="entry name" value="REC"/>
    <property type="match status" value="1"/>
</dbReference>
<feature type="domain" description="Response regulatory" evidence="8">
    <location>
        <begin position="5"/>
        <end position="121"/>
    </location>
</feature>
<dbReference type="InterPro" id="IPR011006">
    <property type="entry name" value="CheY-like_superfamily"/>
</dbReference>
<dbReference type="Gene3D" id="3.40.50.2300">
    <property type="match status" value="1"/>
</dbReference>
<dbReference type="GO" id="GO:0000160">
    <property type="term" value="P:phosphorelay signal transduction system"/>
    <property type="evidence" value="ECO:0007669"/>
    <property type="project" value="InterPro"/>
</dbReference>
<reference evidence="9 10" key="1">
    <citation type="submission" date="2018-10" db="EMBL/GenBank/DDBJ databases">
        <title>Draft genome sequence of Bacillus salarius IM0101, isolated from a hypersaline soil in Inner Mongolia, China.</title>
        <authorList>
            <person name="Yamprayoonswat W."/>
            <person name="Boonvisut S."/>
            <person name="Jumpathong W."/>
            <person name="Sittihan S."/>
            <person name="Ruangsuj P."/>
            <person name="Wanthongcharoen S."/>
            <person name="Thongpramul N."/>
            <person name="Pimmason S."/>
            <person name="Yu B."/>
            <person name="Yasawong M."/>
        </authorList>
    </citation>
    <scope>NUCLEOTIDE SEQUENCE [LARGE SCALE GENOMIC DNA]</scope>
    <source>
        <strain evidence="9 10">IM0101</strain>
    </source>
</reference>
<dbReference type="Pfam" id="PF00196">
    <property type="entry name" value="GerE"/>
    <property type="match status" value="1"/>
</dbReference>
<comment type="caution">
    <text evidence="9">The sequence shown here is derived from an EMBL/GenBank/DDBJ whole genome shotgun (WGS) entry which is preliminary data.</text>
</comment>
<dbReference type="PANTHER" id="PTHR43214">
    <property type="entry name" value="TWO-COMPONENT RESPONSE REGULATOR"/>
    <property type="match status" value="1"/>
</dbReference>
<dbReference type="PROSITE" id="PS00622">
    <property type="entry name" value="HTH_LUXR_1"/>
    <property type="match status" value="1"/>
</dbReference>
<keyword evidence="5" id="KW-0804">Transcription</keyword>
<organism evidence="9 10">
    <name type="scientific">Salibacterium salarium</name>
    <dbReference type="NCBI Taxonomy" id="284579"/>
    <lineage>
        <taxon>Bacteria</taxon>
        <taxon>Bacillati</taxon>
        <taxon>Bacillota</taxon>
        <taxon>Bacilli</taxon>
        <taxon>Bacillales</taxon>
        <taxon>Bacillaceae</taxon>
    </lineage>
</organism>
<keyword evidence="4 9" id="KW-0238">DNA-binding</keyword>
<dbReference type="Pfam" id="PF00072">
    <property type="entry name" value="Response_reg"/>
    <property type="match status" value="1"/>
</dbReference>
<dbReference type="InterPro" id="IPR058245">
    <property type="entry name" value="NreC/VraR/RcsB-like_REC"/>
</dbReference>
<dbReference type="InterPro" id="IPR000792">
    <property type="entry name" value="Tscrpt_reg_LuxR_C"/>
</dbReference>
<dbReference type="GO" id="GO:0006355">
    <property type="term" value="P:regulation of DNA-templated transcription"/>
    <property type="evidence" value="ECO:0007669"/>
    <property type="project" value="InterPro"/>
</dbReference>
<dbReference type="CDD" id="cd17535">
    <property type="entry name" value="REC_NarL-like"/>
    <property type="match status" value="1"/>
</dbReference>
<evidence type="ECO:0000256" key="1">
    <source>
        <dbReference type="ARBA" id="ARBA00004496"/>
    </source>
</evidence>
<dbReference type="PROSITE" id="PS50110">
    <property type="entry name" value="RESPONSE_REGULATORY"/>
    <property type="match status" value="1"/>
</dbReference>
<evidence type="ECO:0000259" key="7">
    <source>
        <dbReference type="PROSITE" id="PS50043"/>
    </source>
</evidence>
<dbReference type="InterPro" id="IPR016032">
    <property type="entry name" value="Sig_transdc_resp-reg_C-effctor"/>
</dbReference>
<dbReference type="InterPro" id="IPR001789">
    <property type="entry name" value="Sig_transdc_resp-reg_receiver"/>
</dbReference>
<dbReference type="OrthoDB" id="9780153at2"/>
<dbReference type="SUPFAM" id="SSF52172">
    <property type="entry name" value="CheY-like"/>
    <property type="match status" value="1"/>
</dbReference>
<keyword evidence="3" id="KW-0805">Transcription regulation</keyword>
<dbReference type="GO" id="GO:0003677">
    <property type="term" value="F:DNA binding"/>
    <property type="evidence" value="ECO:0007669"/>
    <property type="project" value="UniProtKB-KW"/>
</dbReference>
<keyword evidence="2 6" id="KW-0597">Phosphoprotein</keyword>
<comment type="subcellular location">
    <subcellularLocation>
        <location evidence="1">Cytoplasm</location>
    </subcellularLocation>
</comment>
<dbReference type="SMART" id="SM00421">
    <property type="entry name" value="HTH_LUXR"/>
    <property type="match status" value="1"/>
</dbReference>
<evidence type="ECO:0000256" key="6">
    <source>
        <dbReference type="PROSITE-ProRule" id="PRU00169"/>
    </source>
</evidence>
<dbReference type="InterPro" id="IPR039420">
    <property type="entry name" value="WalR-like"/>
</dbReference>
<dbReference type="RefSeq" id="WP_125554616.1">
    <property type="nucleotide sequence ID" value="NZ_RBVX01000003.1"/>
</dbReference>
<feature type="domain" description="HTH luxR-type" evidence="7">
    <location>
        <begin position="143"/>
        <end position="208"/>
    </location>
</feature>
<dbReference type="Proteomes" id="UP000275076">
    <property type="component" value="Unassembled WGS sequence"/>
</dbReference>
<evidence type="ECO:0000313" key="9">
    <source>
        <dbReference type="EMBL" id="RSL34383.1"/>
    </source>
</evidence>
<proteinExistence type="predicted"/>
<protein>
    <submittedName>
        <fullName evidence="9">DNA-binding response regulator</fullName>
    </submittedName>
</protein>
<evidence type="ECO:0000259" key="8">
    <source>
        <dbReference type="PROSITE" id="PS50110"/>
    </source>
</evidence>
<dbReference type="SUPFAM" id="SSF46894">
    <property type="entry name" value="C-terminal effector domain of the bipartite response regulators"/>
    <property type="match status" value="1"/>
</dbReference>
<dbReference type="CDD" id="cd06170">
    <property type="entry name" value="LuxR_C_like"/>
    <property type="match status" value="1"/>
</dbReference>
<evidence type="ECO:0000256" key="4">
    <source>
        <dbReference type="ARBA" id="ARBA00023125"/>
    </source>
</evidence>
<dbReference type="GO" id="GO:0005737">
    <property type="term" value="C:cytoplasm"/>
    <property type="evidence" value="ECO:0007669"/>
    <property type="project" value="UniProtKB-SubCell"/>
</dbReference>
<feature type="modified residue" description="4-aspartylphosphate" evidence="6">
    <location>
        <position position="56"/>
    </location>
</feature>
<accession>A0A3R9PB19</accession>
<dbReference type="AlphaFoldDB" id="A0A3R9PB19"/>